<dbReference type="EC" id="2.4.-.-" evidence="6"/>
<evidence type="ECO:0000313" key="6">
    <source>
        <dbReference type="EMBL" id="MCD7111437.1"/>
    </source>
</evidence>
<accession>A0A9X1NUP9</accession>
<keyword evidence="7" id="KW-1185">Reference proteome</keyword>
<evidence type="ECO:0000256" key="1">
    <source>
        <dbReference type="ARBA" id="ARBA00006739"/>
    </source>
</evidence>
<dbReference type="EMBL" id="JAJOZR010000016">
    <property type="protein sequence ID" value="MCD7111437.1"/>
    <property type="molecule type" value="Genomic_DNA"/>
</dbReference>
<reference evidence="6" key="1">
    <citation type="submission" date="2021-12" db="EMBL/GenBank/DDBJ databases">
        <authorList>
            <person name="Li Y."/>
        </authorList>
    </citation>
    <scope>NUCLEOTIDE SEQUENCE</scope>
    <source>
        <strain evidence="6">DKSPLA3</strain>
    </source>
</reference>
<dbReference type="Pfam" id="PF02709">
    <property type="entry name" value="Glyco_transf_7C"/>
    <property type="match status" value="1"/>
</dbReference>
<evidence type="ECO:0000313" key="7">
    <source>
        <dbReference type="Proteomes" id="UP001139089"/>
    </source>
</evidence>
<evidence type="ECO:0000259" key="5">
    <source>
        <dbReference type="Pfam" id="PF02709"/>
    </source>
</evidence>
<name>A0A9X1NUP9_9HYPH</name>
<keyword evidence="2 6" id="KW-0328">Glycosyltransferase</keyword>
<sequence length="291" mass="32332">MTAEVLASVLTIVRGRADHLRALMTGLSQQSIPPCELVIAWMQAEKVEALPVLSFPVRHVFVEGVDMPLAAARNRAAEAASGTYLIFLDVDCIPSPTTVEAYAEALTQHDGIMLGEVHYLPGGLPTYTGNVAMLEKHGLVHPSKPTFPDIGVVEEPDSGQLWGLSFALRRATWTSLGGMDEAFYGYGGEETDFARRASQAKLSTYRVGGARAYHQHHTVYIPPLQHFDHILRNARLYHAKHGIWCMDYWLGQFAARGLIEWTSVACEIRELRRPDDRETVAARQPEHILFS</sequence>
<feature type="domain" description="Galactosyltransferase C-terminal" evidence="5">
    <location>
        <begin position="160"/>
        <end position="217"/>
    </location>
</feature>
<dbReference type="CDD" id="cd00761">
    <property type="entry name" value="Glyco_tranf_GTA_type"/>
    <property type="match status" value="1"/>
</dbReference>
<dbReference type="GO" id="GO:0016757">
    <property type="term" value="F:glycosyltransferase activity"/>
    <property type="evidence" value="ECO:0007669"/>
    <property type="project" value="UniProtKB-KW"/>
</dbReference>
<dbReference type="Proteomes" id="UP001139089">
    <property type="component" value="Unassembled WGS sequence"/>
</dbReference>
<dbReference type="InterPro" id="IPR001173">
    <property type="entry name" value="Glyco_trans_2-like"/>
</dbReference>
<comment type="similarity">
    <text evidence="1">Belongs to the glycosyltransferase 2 family.</text>
</comment>
<dbReference type="InterPro" id="IPR029044">
    <property type="entry name" value="Nucleotide-diphossugar_trans"/>
</dbReference>
<keyword evidence="3 6" id="KW-0808">Transferase</keyword>
<evidence type="ECO:0000256" key="3">
    <source>
        <dbReference type="ARBA" id="ARBA00022679"/>
    </source>
</evidence>
<dbReference type="InterPro" id="IPR027791">
    <property type="entry name" value="Galactosyl_T_C"/>
</dbReference>
<dbReference type="Pfam" id="PF00535">
    <property type="entry name" value="Glycos_transf_2"/>
    <property type="match status" value="1"/>
</dbReference>
<protein>
    <submittedName>
        <fullName evidence="6">Glycosyltransferase</fullName>
        <ecNumber evidence="6">2.4.-.-</ecNumber>
    </submittedName>
</protein>
<evidence type="ECO:0000256" key="2">
    <source>
        <dbReference type="ARBA" id="ARBA00022676"/>
    </source>
</evidence>
<evidence type="ECO:0000259" key="4">
    <source>
        <dbReference type="Pfam" id="PF00535"/>
    </source>
</evidence>
<dbReference type="PANTHER" id="PTHR43179">
    <property type="entry name" value="RHAMNOSYLTRANSFERASE WBBL"/>
    <property type="match status" value="1"/>
</dbReference>
<comment type="caution">
    <text evidence="6">The sequence shown here is derived from an EMBL/GenBank/DDBJ whole genome shotgun (WGS) entry which is preliminary data.</text>
</comment>
<dbReference type="RefSeq" id="WP_231816524.1">
    <property type="nucleotide sequence ID" value="NZ_JAJOZR010000016.1"/>
</dbReference>
<proteinExistence type="inferred from homology"/>
<feature type="domain" description="Glycosyltransferase 2-like" evidence="4">
    <location>
        <begin position="66"/>
        <end position="125"/>
    </location>
</feature>
<dbReference type="Gene3D" id="3.90.550.10">
    <property type="entry name" value="Spore Coat Polysaccharide Biosynthesis Protein SpsA, Chain A"/>
    <property type="match status" value="1"/>
</dbReference>
<gene>
    <name evidence="6" type="ORF">LRX75_20580</name>
</gene>
<dbReference type="PANTHER" id="PTHR43179:SF12">
    <property type="entry name" value="GALACTOFURANOSYLTRANSFERASE GLFT2"/>
    <property type="match status" value="1"/>
</dbReference>
<organism evidence="6 7">
    <name type="scientific">Rhizobium quercicola</name>
    <dbReference type="NCBI Taxonomy" id="2901226"/>
    <lineage>
        <taxon>Bacteria</taxon>
        <taxon>Pseudomonadati</taxon>
        <taxon>Pseudomonadota</taxon>
        <taxon>Alphaproteobacteria</taxon>
        <taxon>Hyphomicrobiales</taxon>
        <taxon>Rhizobiaceae</taxon>
        <taxon>Rhizobium/Agrobacterium group</taxon>
        <taxon>Rhizobium</taxon>
    </lineage>
</organism>
<dbReference type="SUPFAM" id="SSF53448">
    <property type="entry name" value="Nucleotide-diphospho-sugar transferases"/>
    <property type="match status" value="1"/>
</dbReference>
<dbReference type="AlphaFoldDB" id="A0A9X1NUP9"/>